<reference evidence="1 2" key="1">
    <citation type="submission" date="2016-08" db="EMBL/GenBank/DDBJ databases">
        <authorList>
            <person name="Seilhamer J.J."/>
        </authorList>
    </citation>
    <scope>NUCLEOTIDE SEQUENCE [LARGE SCALE GENOMIC DNA]</scope>
    <source>
        <strain evidence="1 2">CFBP2542</strain>
    </source>
</reference>
<gene>
    <name evidence="1" type="ORF">XcuCFBP2542_04865</name>
</gene>
<evidence type="ECO:0000313" key="1">
    <source>
        <dbReference type="EMBL" id="PPU77842.1"/>
    </source>
</evidence>
<accession>A0A2S7DVG9</accession>
<dbReference type="EMBL" id="MDED01000005">
    <property type="protein sequence ID" value="PPU77842.1"/>
    <property type="molecule type" value="Genomic_DNA"/>
</dbReference>
<protein>
    <submittedName>
        <fullName evidence="1">Uncharacterized protein</fullName>
    </submittedName>
</protein>
<dbReference type="AlphaFoldDB" id="A0A2S7DVG9"/>
<name>A0A2S7DVG9_9XANT</name>
<dbReference type="Proteomes" id="UP000239561">
    <property type="component" value="Unassembled WGS sequence"/>
</dbReference>
<comment type="caution">
    <text evidence="1">The sequence shown here is derived from an EMBL/GenBank/DDBJ whole genome shotgun (WGS) entry which is preliminary data.</text>
</comment>
<proteinExistence type="predicted"/>
<sequence length="95" mass="10223">MPIQAYRHPGNQLEQRRVALDHQDAMQDARQGLQRGGVRRDDASGAPCPSAAAWAAALRAACRTGLSQQRVRNVNGGWHARAGQRISNARARGAG</sequence>
<organism evidence="1 2">
    <name type="scientific">Xanthomonas cucurbitae</name>
    <dbReference type="NCBI Taxonomy" id="56453"/>
    <lineage>
        <taxon>Bacteria</taxon>
        <taxon>Pseudomonadati</taxon>
        <taxon>Pseudomonadota</taxon>
        <taxon>Gammaproteobacteria</taxon>
        <taxon>Lysobacterales</taxon>
        <taxon>Lysobacteraceae</taxon>
        <taxon>Xanthomonas</taxon>
    </lineage>
</organism>
<evidence type="ECO:0000313" key="2">
    <source>
        <dbReference type="Proteomes" id="UP000239561"/>
    </source>
</evidence>